<name>A0AAV7UJQ2_PLEWA</name>
<organism evidence="1 2">
    <name type="scientific">Pleurodeles waltl</name>
    <name type="common">Iberian ribbed newt</name>
    <dbReference type="NCBI Taxonomy" id="8319"/>
    <lineage>
        <taxon>Eukaryota</taxon>
        <taxon>Metazoa</taxon>
        <taxon>Chordata</taxon>
        <taxon>Craniata</taxon>
        <taxon>Vertebrata</taxon>
        <taxon>Euteleostomi</taxon>
        <taxon>Amphibia</taxon>
        <taxon>Batrachia</taxon>
        <taxon>Caudata</taxon>
        <taxon>Salamandroidea</taxon>
        <taxon>Salamandridae</taxon>
        <taxon>Pleurodelinae</taxon>
        <taxon>Pleurodeles</taxon>
    </lineage>
</organism>
<keyword evidence="2" id="KW-1185">Reference proteome</keyword>
<evidence type="ECO:0000313" key="2">
    <source>
        <dbReference type="Proteomes" id="UP001066276"/>
    </source>
</evidence>
<proteinExistence type="predicted"/>
<accession>A0AAV7UJQ2</accession>
<dbReference type="Proteomes" id="UP001066276">
    <property type="component" value="Chromosome 3_1"/>
</dbReference>
<reference evidence="1" key="1">
    <citation type="journal article" date="2022" name="bioRxiv">
        <title>Sequencing and chromosome-scale assembly of the giantPleurodeles waltlgenome.</title>
        <authorList>
            <person name="Brown T."/>
            <person name="Elewa A."/>
            <person name="Iarovenko S."/>
            <person name="Subramanian E."/>
            <person name="Araus A.J."/>
            <person name="Petzold A."/>
            <person name="Susuki M."/>
            <person name="Suzuki K.-i.T."/>
            <person name="Hayashi T."/>
            <person name="Toyoda A."/>
            <person name="Oliveira C."/>
            <person name="Osipova E."/>
            <person name="Leigh N.D."/>
            <person name="Simon A."/>
            <person name="Yun M.H."/>
        </authorList>
    </citation>
    <scope>NUCLEOTIDE SEQUENCE</scope>
    <source>
        <strain evidence="1">20211129_DDA</strain>
        <tissue evidence="1">Liver</tissue>
    </source>
</reference>
<dbReference type="EMBL" id="JANPWB010000005">
    <property type="protein sequence ID" value="KAJ1188826.1"/>
    <property type="molecule type" value="Genomic_DNA"/>
</dbReference>
<dbReference type="AlphaFoldDB" id="A0AAV7UJQ2"/>
<evidence type="ECO:0000313" key="1">
    <source>
        <dbReference type="EMBL" id="KAJ1188826.1"/>
    </source>
</evidence>
<sequence>MAAFPFGFPGSAVVFQGFCRSRSRQRFVPPRGSVFFGCLGVFSLYKLRCLPAPIPGVALLKGKKQSFKSRQLPRL</sequence>
<protein>
    <submittedName>
        <fullName evidence="1">Uncharacterized protein</fullName>
    </submittedName>
</protein>
<comment type="caution">
    <text evidence="1">The sequence shown here is derived from an EMBL/GenBank/DDBJ whole genome shotgun (WGS) entry which is preliminary data.</text>
</comment>
<gene>
    <name evidence="1" type="ORF">NDU88_005583</name>
</gene>